<protein>
    <submittedName>
        <fullName evidence="1">Uncharacterized protein</fullName>
    </submittedName>
</protein>
<proteinExistence type="predicted"/>
<evidence type="ECO:0000313" key="2">
    <source>
        <dbReference type="Proteomes" id="UP000295351"/>
    </source>
</evidence>
<evidence type="ECO:0000313" key="1">
    <source>
        <dbReference type="EMBL" id="TCN35206.1"/>
    </source>
</evidence>
<organism evidence="1 2">
    <name type="scientific">Shinella granuli</name>
    <dbReference type="NCBI Taxonomy" id="323621"/>
    <lineage>
        <taxon>Bacteria</taxon>
        <taxon>Pseudomonadati</taxon>
        <taxon>Pseudomonadota</taxon>
        <taxon>Alphaproteobacteria</taxon>
        <taxon>Hyphomicrobiales</taxon>
        <taxon>Rhizobiaceae</taxon>
        <taxon>Shinella</taxon>
    </lineage>
</organism>
<dbReference type="AlphaFoldDB" id="A0A4R2C4N5"/>
<gene>
    <name evidence="1" type="ORF">EV665_12932</name>
</gene>
<reference evidence="1 2" key="1">
    <citation type="submission" date="2019-03" db="EMBL/GenBank/DDBJ databases">
        <title>Genomic Encyclopedia of Type Strains, Phase IV (KMG-IV): sequencing the most valuable type-strain genomes for metagenomic binning, comparative biology and taxonomic classification.</title>
        <authorList>
            <person name="Goeker M."/>
        </authorList>
    </citation>
    <scope>NUCLEOTIDE SEQUENCE [LARGE SCALE GENOMIC DNA]</scope>
    <source>
        <strain evidence="1 2">DSM 18401</strain>
    </source>
</reference>
<comment type="caution">
    <text evidence="1">The sequence shown here is derived from an EMBL/GenBank/DDBJ whole genome shotgun (WGS) entry which is preliminary data.</text>
</comment>
<dbReference type="RefSeq" id="WP_133036627.1">
    <property type="nucleotide sequence ID" value="NZ_BAABEI010000001.1"/>
</dbReference>
<dbReference type="Proteomes" id="UP000295351">
    <property type="component" value="Unassembled WGS sequence"/>
</dbReference>
<sequence length="680" mass="76563">MIYNNELRTVFKNAGIKKVAIVDDAFDQIDTGKVQRSDFVAVRTKVREMVGQKESEPLIKHLEKRLGRTHAEIFAQHDDEDMVEALWKEYSAEEAGSPLAELLAPMFRIIGVEKSDKLRPLRILKKMLIDEAKASVDEMDSTTRAADVVGYDLIFLDYYLGDEIPNGADAQVDEKLKIEARDRSINFLKELVELTQKDAKQRIPLVMLISSLAKPEHLPDFRSGAKMLASKMAFLPKEYAEKNAARMQHTIIGLAQFRGQADALWAFLEEWKQSVDAAADDMMSSLRELDLPDYSYLQEYRLTAEKTPLSQYISSLFSGRLVDMVEREMEKRQASARLRELKLPQAIPGRVSPTAAITDLYSSLTTSQVPIAEGDFKPKAWAGDIFIDLATYNDAFGTTLAVKKKRKNMPSVLAVVTPACDLIPERSKENPLRMVTMVGGDLVALSDVDAPTTHLLMLNKKPYAIKWNTKWPFTVGIDSMKTTEALAGRYKWAARLRDLHHAELQHMLFADVGRVGVPVSPVMSEYVGVRILAKTGREEATDGYETVVDLNTGVQPAWTFATQKGRAFCLRDDLAWSVREWVQSRSEQFQSKKMTRLLEKSGQAGFLSDLHRPIIFKGTSSKASTPNTDAVVYLRCKSLSEIDLKKHNHDFIVAFVKAKTVEPELEQKFEIQPIDPSLVL</sequence>
<dbReference type="EMBL" id="SLVX01000029">
    <property type="protein sequence ID" value="TCN35206.1"/>
    <property type="molecule type" value="Genomic_DNA"/>
</dbReference>
<keyword evidence="2" id="KW-1185">Reference proteome</keyword>
<name>A0A4R2C4N5_SHIGR</name>
<accession>A0A4R2C4N5</accession>